<proteinExistence type="inferred from homology"/>
<keyword evidence="8 12" id="KW-0630">Potassium</keyword>
<dbReference type="InterPro" id="IPR003445">
    <property type="entry name" value="Cat_transpt"/>
</dbReference>
<keyword evidence="11 13" id="KW-0472">Membrane</keyword>
<evidence type="ECO:0000256" key="1">
    <source>
        <dbReference type="ARBA" id="ARBA00004429"/>
    </source>
</evidence>
<feature type="binding site" evidence="12">
    <location>
        <position position="314"/>
    </location>
    <ligand>
        <name>K(+)</name>
        <dbReference type="ChEBI" id="CHEBI:29103"/>
    </ligand>
</feature>
<evidence type="ECO:0000256" key="5">
    <source>
        <dbReference type="ARBA" id="ARBA00022519"/>
    </source>
</evidence>
<evidence type="ECO:0000256" key="9">
    <source>
        <dbReference type="ARBA" id="ARBA00022989"/>
    </source>
</evidence>
<dbReference type="RefSeq" id="WP_085559550.1">
    <property type="nucleotide sequence ID" value="NZ_FOAH01000050.1"/>
</dbReference>
<dbReference type="InterPro" id="IPR004772">
    <property type="entry name" value="TrkH"/>
</dbReference>
<accession>A0A1X7N6A0</accession>
<dbReference type="GO" id="GO:0046872">
    <property type="term" value="F:metal ion binding"/>
    <property type="evidence" value="ECO:0007669"/>
    <property type="project" value="UniProtKB-KW"/>
</dbReference>
<keyword evidence="4" id="KW-1003">Cell membrane</keyword>
<keyword evidence="12" id="KW-0479">Metal-binding</keyword>
<evidence type="ECO:0000256" key="8">
    <source>
        <dbReference type="ARBA" id="ARBA00022958"/>
    </source>
</evidence>
<evidence type="ECO:0000256" key="4">
    <source>
        <dbReference type="ARBA" id="ARBA00022475"/>
    </source>
</evidence>
<comment type="subcellular location">
    <subcellularLocation>
        <location evidence="1">Cell inner membrane</location>
        <topology evidence="1">Multi-pass membrane protein</topology>
    </subcellularLocation>
</comment>
<feature type="transmembrane region" description="Helical" evidence="13">
    <location>
        <begin position="328"/>
        <end position="350"/>
    </location>
</feature>
<keyword evidence="7 13" id="KW-0812">Transmembrane</keyword>
<keyword evidence="3" id="KW-0813">Transport</keyword>
<keyword evidence="15" id="KW-1185">Reference proteome</keyword>
<feature type="transmembrane region" description="Helical" evidence="13">
    <location>
        <begin position="454"/>
        <end position="474"/>
    </location>
</feature>
<dbReference type="Proteomes" id="UP000193435">
    <property type="component" value="Unassembled WGS sequence"/>
</dbReference>
<reference evidence="14 15" key="1">
    <citation type="submission" date="2017-04" db="EMBL/GenBank/DDBJ databases">
        <authorList>
            <person name="Afonso C.L."/>
            <person name="Miller P.J."/>
            <person name="Scott M.A."/>
            <person name="Spackman E."/>
            <person name="Goraichik I."/>
            <person name="Dimitrov K.M."/>
            <person name="Suarez D.L."/>
            <person name="Swayne D.E."/>
        </authorList>
    </citation>
    <scope>NUCLEOTIDE SEQUENCE [LARGE SCALE GENOMIC DNA]</scope>
    <source>
        <strain evidence="14 15">LMG26642</strain>
    </source>
</reference>
<dbReference type="Pfam" id="PF02386">
    <property type="entry name" value="TrkH"/>
    <property type="match status" value="1"/>
</dbReference>
<feature type="transmembrane region" description="Helical" evidence="13">
    <location>
        <begin position="272"/>
        <end position="292"/>
    </location>
</feature>
<dbReference type="GO" id="GO:0005886">
    <property type="term" value="C:plasma membrane"/>
    <property type="evidence" value="ECO:0007669"/>
    <property type="project" value="UniProtKB-SubCell"/>
</dbReference>
<feature type="transmembrane region" description="Helical" evidence="13">
    <location>
        <begin position="12"/>
        <end position="31"/>
    </location>
</feature>
<protein>
    <submittedName>
        <fullName evidence="14">Trk system potassium uptake protein TrkH</fullName>
    </submittedName>
</protein>
<dbReference type="STRING" id="1073423.SAMN04488700_1386"/>
<feature type="transmembrane region" description="Helical" evidence="13">
    <location>
        <begin position="239"/>
        <end position="260"/>
    </location>
</feature>
<evidence type="ECO:0000256" key="13">
    <source>
        <dbReference type="SAM" id="Phobius"/>
    </source>
</evidence>
<evidence type="ECO:0000256" key="2">
    <source>
        <dbReference type="ARBA" id="ARBA00009137"/>
    </source>
</evidence>
<keyword evidence="6" id="KW-0633">Potassium transport</keyword>
<keyword evidence="10" id="KW-0406">Ion transport</keyword>
<sequence>MNKSVVKFIIGRILRIEAVLMIAPLIVSFIYKEDRVYQFSFLIVMAVLVLISYLLCRGEVDKRQMYAKEGFIIVSLSWIILSFFGSLPFVISGDIPSFVDAFFETSSGFTTTGSSILTDVEALAHSMLFWRSFTHLVGGMGVLVFALAVMPQTGSESVHIMKAEVPGPVFGKVVAKLSASARILYMIYLSMAAVMVVLLLFGGMSFFDALLHAFGTAGTGGFGVRNGSILAYDSTYIDVVLSVGMILFGINFNLYYFILIGRIKEAFSSEELRWYFAIIGSAILFICLNIYTTYESIGIMVRDVFFSVSSIITTTGFSTVNFGEWPLFSRMILLSLMFFGGMAGSTAGGLKISRIALLIKSASAEFKRMSQPNRIVVIKYEKKTIEQDALRSVVNYLLVYIVIFIALVLIISLDFNDFESAFSSIVATFNNIGPGLGVVGPMGGYSGLSDWSKILLSFVMIAGRLEIFPIIILFSSRTWRR</sequence>
<name>A0A1X7N6A0_9LACT</name>
<feature type="transmembrane region" description="Helical" evidence="13">
    <location>
        <begin position="183"/>
        <end position="203"/>
    </location>
</feature>
<feature type="binding site" evidence="12">
    <location>
        <position position="112"/>
    </location>
    <ligand>
        <name>K(+)</name>
        <dbReference type="ChEBI" id="CHEBI:29103"/>
    </ligand>
</feature>
<feature type="transmembrane region" description="Helical" evidence="13">
    <location>
        <begin position="70"/>
        <end position="91"/>
    </location>
</feature>
<dbReference type="PIRSF" id="PIRSF006247">
    <property type="entry name" value="TrkH"/>
    <property type="match status" value="1"/>
</dbReference>
<feature type="binding site" evidence="12">
    <location>
        <position position="431"/>
    </location>
    <ligand>
        <name>K(+)</name>
        <dbReference type="ChEBI" id="CHEBI:29103"/>
    </ligand>
</feature>
<feature type="binding site" evidence="12">
    <location>
        <position position="111"/>
    </location>
    <ligand>
        <name>K(+)</name>
        <dbReference type="ChEBI" id="CHEBI:29103"/>
    </ligand>
</feature>
<evidence type="ECO:0000256" key="3">
    <source>
        <dbReference type="ARBA" id="ARBA00022448"/>
    </source>
</evidence>
<evidence type="ECO:0000256" key="6">
    <source>
        <dbReference type="ARBA" id="ARBA00022538"/>
    </source>
</evidence>
<evidence type="ECO:0000313" key="15">
    <source>
        <dbReference type="Proteomes" id="UP000193435"/>
    </source>
</evidence>
<dbReference type="EMBL" id="FXBJ01000002">
    <property type="protein sequence ID" value="SMH32400.1"/>
    <property type="molecule type" value="Genomic_DNA"/>
</dbReference>
<keyword evidence="9 13" id="KW-1133">Transmembrane helix</keyword>
<dbReference type="PANTHER" id="PTHR32024:SF2">
    <property type="entry name" value="TRK SYSTEM POTASSIUM UPTAKE PROTEIN TRKG-RELATED"/>
    <property type="match status" value="1"/>
</dbReference>
<feature type="transmembrane region" description="Helical" evidence="13">
    <location>
        <begin position="128"/>
        <end position="150"/>
    </location>
</feature>
<evidence type="ECO:0000256" key="7">
    <source>
        <dbReference type="ARBA" id="ARBA00022692"/>
    </source>
</evidence>
<dbReference type="PANTHER" id="PTHR32024">
    <property type="entry name" value="TRK SYSTEM POTASSIUM UPTAKE PROTEIN TRKG-RELATED"/>
    <property type="match status" value="1"/>
</dbReference>
<organism evidence="14 15">
    <name type="scientific">Carnobacterium iners</name>
    <dbReference type="NCBI Taxonomy" id="1073423"/>
    <lineage>
        <taxon>Bacteria</taxon>
        <taxon>Bacillati</taxon>
        <taxon>Bacillota</taxon>
        <taxon>Bacilli</taxon>
        <taxon>Lactobacillales</taxon>
        <taxon>Carnobacteriaceae</taxon>
        <taxon>Carnobacterium</taxon>
    </lineage>
</organism>
<dbReference type="GO" id="GO:0015379">
    <property type="term" value="F:potassium:chloride symporter activity"/>
    <property type="evidence" value="ECO:0007669"/>
    <property type="project" value="InterPro"/>
</dbReference>
<comment type="similarity">
    <text evidence="2">Belongs to the TrkH potassium transport family.</text>
</comment>
<evidence type="ECO:0000313" key="14">
    <source>
        <dbReference type="EMBL" id="SMH32400.1"/>
    </source>
</evidence>
<feature type="transmembrane region" description="Helical" evidence="13">
    <location>
        <begin position="37"/>
        <end position="58"/>
    </location>
</feature>
<gene>
    <name evidence="14" type="ORF">SAMN04488700_1386</name>
</gene>
<evidence type="ECO:0000256" key="12">
    <source>
        <dbReference type="PIRSR" id="PIRSR006247-1"/>
    </source>
</evidence>
<feature type="binding site" evidence="12">
    <location>
        <position position="315"/>
    </location>
    <ligand>
        <name>K(+)</name>
        <dbReference type="ChEBI" id="CHEBI:29103"/>
    </ligand>
</feature>
<feature type="transmembrane region" description="Helical" evidence="13">
    <location>
        <begin position="393"/>
        <end position="413"/>
    </location>
</feature>
<dbReference type="AlphaFoldDB" id="A0A1X7N6A0"/>
<dbReference type="OrthoDB" id="9810952at2"/>
<keyword evidence="5" id="KW-0997">Cell inner membrane</keyword>
<evidence type="ECO:0000256" key="10">
    <source>
        <dbReference type="ARBA" id="ARBA00023065"/>
    </source>
</evidence>
<evidence type="ECO:0000256" key="11">
    <source>
        <dbReference type="ARBA" id="ARBA00023136"/>
    </source>
</evidence>
<feature type="binding site" evidence="12">
    <location>
        <position position="220"/>
    </location>
    <ligand>
        <name>K(+)</name>
        <dbReference type="ChEBI" id="CHEBI:29103"/>
    </ligand>
</feature>